<evidence type="ECO:0000256" key="1">
    <source>
        <dbReference type="SAM" id="MobiDB-lite"/>
    </source>
</evidence>
<comment type="caution">
    <text evidence="2">The sequence shown here is derived from an EMBL/GenBank/DDBJ whole genome shotgun (WGS) entry which is preliminary data.</text>
</comment>
<protein>
    <submittedName>
        <fullName evidence="2">Uncharacterized protein</fullName>
    </submittedName>
</protein>
<reference evidence="2 3" key="1">
    <citation type="submission" date="2019-11" db="EMBL/GenBank/DDBJ databases">
        <title>Nocardia sp. nov. CT2-14 isolated from soil.</title>
        <authorList>
            <person name="Kanchanasin P."/>
            <person name="Tanasupawat S."/>
            <person name="Yuki M."/>
            <person name="Kudo T."/>
        </authorList>
    </citation>
    <scope>NUCLEOTIDE SEQUENCE [LARGE SCALE GENOMIC DNA]</scope>
    <source>
        <strain evidence="2 3">CT2-14</strain>
    </source>
</reference>
<gene>
    <name evidence="2" type="ORF">GLP40_29895</name>
</gene>
<feature type="region of interest" description="Disordered" evidence="1">
    <location>
        <begin position="22"/>
        <end position="45"/>
    </location>
</feature>
<organism evidence="2 3">
    <name type="scientific">Nocardia aurantiaca</name>
    <dbReference type="NCBI Taxonomy" id="2675850"/>
    <lineage>
        <taxon>Bacteria</taxon>
        <taxon>Bacillati</taxon>
        <taxon>Actinomycetota</taxon>
        <taxon>Actinomycetes</taxon>
        <taxon>Mycobacteriales</taxon>
        <taxon>Nocardiaceae</taxon>
        <taxon>Nocardia</taxon>
    </lineage>
</organism>
<name>A0A6I3L7I1_9NOCA</name>
<dbReference type="AlphaFoldDB" id="A0A6I3L7I1"/>
<evidence type="ECO:0000313" key="3">
    <source>
        <dbReference type="Proteomes" id="UP000432464"/>
    </source>
</evidence>
<accession>A0A6I3L7I1</accession>
<dbReference type="EMBL" id="WMBB01000017">
    <property type="protein sequence ID" value="MTE16940.1"/>
    <property type="molecule type" value="Genomic_DNA"/>
</dbReference>
<proteinExistence type="predicted"/>
<evidence type="ECO:0000313" key="2">
    <source>
        <dbReference type="EMBL" id="MTE16940.1"/>
    </source>
</evidence>
<keyword evidence="3" id="KW-1185">Reference proteome</keyword>
<sequence length="91" mass="10506">MDAFAEQITAPLTVITSQTELMNPRQLNRRSHQSLPPSTRRRRREKAALAREFGISRETVYSYLNAGRALAADKVRCPTSPSRLLRRFHPW</sequence>
<dbReference type="Proteomes" id="UP000432464">
    <property type="component" value="Unassembled WGS sequence"/>
</dbReference>
<dbReference type="RefSeq" id="WP_154791352.1">
    <property type="nucleotide sequence ID" value="NZ_WMBB01000017.1"/>
</dbReference>